<sequence>MFTLPPLPPKDYVLRDVNQNQRSCQEFTPVALPRVTQSNLRKFCAPVQYQENETLANLDIDYSVNPQVLERWTNNARAFWVDKPGKNDYFLHDMCKKYTVEVVPSYDVRFKHNERVFYRSFKYELDCMEHRRLRKLQKKMEREENEEHVKNKIIEEKNTRNVDTMGVQPCKQSSPFWWKKDTGEENIETKIEIAKSTESHAEDKACLRWQEEPCLTEYAKMDPCRRRLDMALIGMPFRSEACNWYYTHYPPPNMQFIHKRFA</sequence>
<name>A0A8J6HBE9_TENMO</name>
<evidence type="ECO:0000313" key="2">
    <source>
        <dbReference type="Proteomes" id="UP000719412"/>
    </source>
</evidence>
<comment type="caution">
    <text evidence="1">The sequence shown here is derived from an EMBL/GenBank/DDBJ whole genome shotgun (WGS) entry which is preliminary data.</text>
</comment>
<reference evidence="1" key="1">
    <citation type="journal article" date="2020" name="J Insects Food Feed">
        <title>The yellow mealworm (Tenebrio molitor) genome: a resource for the emerging insects as food and feed industry.</title>
        <authorList>
            <person name="Eriksson T."/>
            <person name="Andere A."/>
            <person name="Kelstrup H."/>
            <person name="Emery V."/>
            <person name="Picard C."/>
        </authorList>
    </citation>
    <scope>NUCLEOTIDE SEQUENCE</scope>
    <source>
        <strain evidence="1">Stoneville</strain>
        <tissue evidence="1">Whole head</tissue>
    </source>
</reference>
<reference evidence="1" key="2">
    <citation type="submission" date="2021-08" db="EMBL/GenBank/DDBJ databases">
        <authorList>
            <person name="Eriksson T."/>
        </authorList>
    </citation>
    <scope>NUCLEOTIDE SEQUENCE</scope>
    <source>
        <strain evidence="1">Stoneville</strain>
        <tissue evidence="1">Whole head</tissue>
    </source>
</reference>
<protein>
    <submittedName>
        <fullName evidence="1">Uncharacterized protein</fullName>
    </submittedName>
</protein>
<dbReference type="EMBL" id="JABDTM020026985">
    <property type="protein sequence ID" value="KAH0811181.1"/>
    <property type="molecule type" value="Genomic_DNA"/>
</dbReference>
<proteinExistence type="predicted"/>
<organism evidence="1 2">
    <name type="scientific">Tenebrio molitor</name>
    <name type="common">Yellow mealworm beetle</name>
    <dbReference type="NCBI Taxonomy" id="7067"/>
    <lineage>
        <taxon>Eukaryota</taxon>
        <taxon>Metazoa</taxon>
        <taxon>Ecdysozoa</taxon>
        <taxon>Arthropoda</taxon>
        <taxon>Hexapoda</taxon>
        <taxon>Insecta</taxon>
        <taxon>Pterygota</taxon>
        <taxon>Neoptera</taxon>
        <taxon>Endopterygota</taxon>
        <taxon>Coleoptera</taxon>
        <taxon>Polyphaga</taxon>
        <taxon>Cucujiformia</taxon>
        <taxon>Tenebrionidae</taxon>
        <taxon>Tenebrio</taxon>
    </lineage>
</organism>
<dbReference type="AlphaFoldDB" id="A0A8J6HBE9"/>
<accession>A0A8J6HBE9</accession>
<keyword evidence="2" id="KW-1185">Reference proteome</keyword>
<dbReference type="Proteomes" id="UP000719412">
    <property type="component" value="Unassembled WGS sequence"/>
</dbReference>
<evidence type="ECO:0000313" key="1">
    <source>
        <dbReference type="EMBL" id="KAH0811181.1"/>
    </source>
</evidence>
<gene>
    <name evidence="1" type="ORF">GEV33_011608</name>
</gene>